<name>A0A3B1CVF8_9ZZZZ</name>
<dbReference type="InterPro" id="IPR011060">
    <property type="entry name" value="RibuloseP-bd_barrel"/>
</dbReference>
<proteinExistence type="predicted"/>
<dbReference type="GO" id="GO:0000105">
    <property type="term" value="P:L-histidine biosynthetic process"/>
    <property type="evidence" value="ECO:0007669"/>
    <property type="project" value="InterPro"/>
</dbReference>
<evidence type="ECO:0000313" key="1">
    <source>
        <dbReference type="EMBL" id="VAX20667.1"/>
    </source>
</evidence>
<gene>
    <name evidence="1" type="ORF">MNBD_NITROSPINAE02-1533</name>
</gene>
<evidence type="ECO:0008006" key="2">
    <source>
        <dbReference type="Google" id="ProtNLM"/>
    </source>
</evidence>
<protein>
    <recommendedName>
        <fullName evidence="2">Phosphoribosylformimino-5-aminoimidazole carboxamide ribotide isomerase related protein</fullName>
    </recommendedName>
</protein>
<dbReference type="AlphaFoldDB" id="A0A3B1CVF8"/>
<dbReference type="EMBL" id="UOGE01000060">
    <property type="protein sequence ID" value="VAX20667.1"/>
    <property type="molecule type" value="Genomic_DNA"/>
</dbReference>
<accession>A0A3B1CVF8</accession>
<organism evidence="1">
    <name type="scientific">hydrothermal vent metagenome</name>
    <dbReference type="NCBI Taxonomy" id="652676"/>
    <lineage>
        <taxon>unclassified sequences</taxon>
        <taxon>metagenomes</taxon>
        <taxon>ecological metagenomes</taxon>
    </lineage>
</organism>
<sequence>MNVNRSTQIIPVLDIREGVVVKASGGRRDDYMPIASPIAPSSDPVQIVDGFIKLFGFSLFYIADLDAIIGSGSNKRVVEELLNRFDLHFMLDGGFRRQRDIWKHPDLTPIVATETFEDWDNADSLSDVIVSIDTFDGNLLTPGGCATLESSLGRARALGVWRFIHLRLEAVGEPDFDETRLIPPAPGEKWYAGGGVRTEDDLRKLKSLGYVGALVSTALHNQKLP</sequence>
<reference evidence="1" key="1">
    <citation type="submission" date="2018-06" db="EMBL/GenBank/DDBJ databases">
        <authorList>
            <person name="Zhirakovskaya E."/>
        </authorList>
    </citation>
    <scope>NUCLEOTIDE SEQUENCE</scope>
</reference>
<dbReference type="InterPro" id="IPR006062">
    <property type="entry name" value="His_biosynth"/>
</dbReference>
<dbReference type="Pfam" id="PF00977">
    <property type="entry name" value="His_biosynth"/>
    <property type="match status" value="1"/>
</dbReference>
<dbReference type="SUPFAM" id="SSF51366">
    <property type="entry name" value="Ribulose-phoshate binding barrel"/>
    <property type="match status" value="1"/>
</dbReference>
<dbReference type="CDD" id="cd04723">
    <property type="entry name" value="HisA_HisF"/>
    <property type="match status" value="1"/>
</dbReference>
<dbReference type="Gene3D" id="3.20.20.70">
    <property type="entry name" value="Aldolase class I"/>
    <property type="match status" value="1"/>
</dbReference>
<dbReference type="InterPro" id="IPR013785">
    <property type="entry name" value="Aldolase_TIM"/>
</dbReference>